<gene>
    <name evidence="1" type="ORF">DHETER_LOCUS16273</name>
</gene>
<name>A0ACA9R5W1_9GLOM</name>
<organism evidence="1 2">
    <name type="scientific">Dentiscutata heterogama</name>
    <dbReference type="NCBI Taxonomy" id="1316150"/>
    <lineage>
        <taxon>Eukaryota</taxon>
        <taxon>Fungi</taxon>
        <taxon>Fungi incertae sedis</taxon>
        <taxon>Mucoromycota</taxon>
        <taxon>Glomeromycotina</taxon>
        <taxon>Glomeromycetes</taxon>
        <taxon>Diversisporales</taxon>
        <taxon>Gigasporaceae</taxon>
        <taxon>Dentiscutata</taxon>
    </lineage>
</organism>
<keyword evidence="2" id="KW-1185">Reference proteome</keyword>
<comment type="caution">
    <text evidence="1">The sequence shown here is derived from an EMBL/GenBank/DDBJ whole genome shotgun (WGS) entry which is preliminary data.</text>
</comment>
<evidence type="ECO:0000313" key="2">
    <source>
        <dbReference type="Proteomes" id="UP000789702"/>
    </source>
</evidence>
<dbReference type="EMBL" id="CAJVPU010061448">
    <property type="protein sequence ID" value="CAG8778579.1"/>
    <property type="molecule type" value="Genomic_DNA"/>
</dbReference>
<proteinExistence type="predicted"/>
<protein>
    <submittedName>
        <fullName evidence="1">14702_t:CDS:1</fullName>
    </submittedName>
</protein>
<reference evidence="1" key="1">
    <citation type="submission" date="2021-06" db="EMBL/GenBank/DDBJ databases">
        <authorList>
            <person name="Kallberg Y."/>
            <person name="Tangrot J."/>
            <person name="Rosling A."/>
        </authorList>
    </citation>
    <scope>NUCLEOTIDE SEQUENCE</scope>
    <source>
        <strain evidence="1">IL203A</strain>
    </source>
</reference>
<feature type="non-terminal residue" evidence="1">
    <location>
        <position position="1"/>
    </location>
</feature>
<feature type="non-terminal residue" evidence="1">
    <location>
        <position position="78"/>
    </location>
</feature>
<sequence>INLGKLTLVITIEFMFLDQSLLIKKFLLQGIVNILQENIKPYMHSGSDINNLVKNTHDPRKLKEIIDYSDSSVDNIHE</sequence>
<accession>A0ACA9R5W1</accession>
<evidence type="ECO:0000313" key="1">
    <source>
        <dbReference type="EMBL" id="CAG8778579.1"/>
    </source>
</evidence>
<dbReference type="Proteomes" id="UP000789702">
    <property type="component" value="Unassembled WGS sequence"/>
</dbReference>